<keyword evidence="1" id="KW-0143">Chaperone</keyword>
<dbReference type="InterPro" id="IPR051938">
    <property type="entry name" value="Apopto_cytoskel_mod"/>
</dbReference>
<evidence type="ECO:0000256" key="2">
    <source>
        <dbReference type="SAM" id="MobiDB-lite"/>
    </source>
</evidence>
<organism evidence="4 5">
    <name type="scientific">Lithohypha guttulata</name>
    <dbReference type="NCBI Taxonomy" id="1690604"/>
    <lineage>
        <taxon>Eukaryota</taxon>
        <taxon>Fungi</taxon>
        <taxon>Dikarya</taxon>
        <taxon>Ascomycota</taxon>
        <taxon>Pezizomycotina</taxon>
        <taxon>Eurotiomycetes</taxon>
        <taxon>Chaetothyriomycetidae</taxon>
        <taxon>Chaetothyriales</taxon>
        <taxon>Trichomeriaceae</taxon>
        <taxon>Lithohypha</taxon>
    </lineage>
</organism>
<dbReference type="PROSITE" id="PS50076">
    <property type="entry name" value="DNAJ_2"/>
    <property type="match status" value="1"/>
</dbReference>
<dbReference type="InterPro" id="IPR036869">
    <property type="entry name" value="J_dom_sf"/>
</dbReference>
<dbReference type="EMBL" id="JAVRRG010000210">
    <property type="protein sequence ID" value="KAK5077620.1"/>
    <property type="molecule type" value="Genomic_DNA"/>
</dbReference>
<dbReference type="CDD" id="cd06257">
    <property type="entry name" value="DnaJ"/>
    <property type="match status" value="1"/>
</dbReference>
<protein>
    <submittedName>
        <fullName evidence="4">J domain-containing protein 1</fullName>
    </submittedName>
</protein>
<name>A0ABR0JX95_9EURO</name>
<feature type="domain" description="J" evidence="3">
    <location>
        <begin position="97"/>
        <end position="169"/>
    </location>
</feature>
<keyword evidence="5" id="KW-1185">Reference proteome</keyword>
<proteinExistence type="predicted"/>
<dbReference type="PRINTS" id="PR00625">
    <property type="entry name" value="JDOMAIN"/>
</dbReference>
<evidence type="ECO:0000256" key="1">
    <source>
        <dbReference type="ARBA" id="ARBA00023186"/>
    </source>
</evidence>
<dbReference type="InterPro" id="IPR018253">
    <property type="entry name" value="DnaJ_domain_CS"/>
</dbReference>
<accession>A0ABR0JX95</accession>
<dbReference type="PANTHER" id="PTHR44145">
    <property type="entry name" value="DNAJ HOMOLOG SUBFAMILY A MEMBER 3, MITOCHONDRIAL"/>
    <property type="match status" value="1"/>
</dbReference>
<dbReference type="SMART" id="SM00271">
    <property type="entry name" value="DnaJ"/>
    <property type="match status" value="1"/>
</dbReference>
<evidence type="ECO:0000259" key="3">
    <source>
        <dbReference type="PROSITE" id="PS50076"/>
    </source>
</evidence>
<feature type="region of interest" description="Disordered" evidence="2">
    <location>
        <begin position="333"/>
        <end position="352"/>
    </location>
</feature>
<dbReference type="InterPro" id="IPR001623">
    <property type="entry name" value="DnaJ_domain"/>
</dbReference>
<gene>
    <name evidence="4" type="primary">JID1</name>
    <name evidence="4" type="ORF">LTR24_009481</name>
</gene>
<evidence type="ECO:0000313" key="5">
    <source>
        <dbReference type="Proteomes" id="UP001345013"/>
    </source>
</evidence>
<dbReference type="Pfam" id="PF00226">
    <property type="entry name" value="DnaJ"/>
    <property type="match status" value="1"/>
</dbReference>
<dbReference type="Gene3D" id="1.10.287.110">
    <property type="entry name" value="DnaJ domain"/>
    <property type="match status" value="1"/>
</dbReference>
<dbReference type="Proteomes" id="UP001345013">
    <property type="component" value="Unassembled WGS sequence"/>
</dbReference>
<sequence>MLKKTYLASAYSGLQQCCYCSPQSGISSTSPQNLPAQRARPQPHTSNKRRRFTEPSAWTSARSYATVRDAARMDFRDNMNWPCKKSAGRDSNPFVPSPYEIFDMHKSTSYGKDTKMKYYELVKIYHPDRNGLNCKGLSQLERLERYRLIVLAHEILADPSKRSAYDAYGAGWGSAQSSATRHSRGYSSSSATGQKYGQGAGFDNSPFGNATWEDWERWYRRNGTGEQKQAYAGTYVNPNAFATFVILAAILSGILQATRASTLSGNMAEKQLAFTEETNRFMTQRASSQFDELQHDSSGRVKAFLEKRDPTRYGLKQEEEDYYKKHFGAANDEELTPLGRTRTRTGHGVSKD</sequence>
<dbReference type="PANTHER" id="PTHR44145:SF3">
    <property type="entry name" value="DNAJ HOMOLOG SUBFAMILY A MEMBER 3, MITOCHONDRIAL"/>
    <property type="match status" value="1"/>
</dbReference>
<feature type="region of interest" description="Disordered" evidence="2">
    <location>
        <begin position="29"/>
        <end position="54"/>
    </location>
</feature>
<dbReference type="SUPFAM" id="SSF46565">
    <property type="entry name" value="Chaperone J-domain"/>
    <property type="match status" value="1"/>
</dbReference>
<dbReference type="PROSITE" id="PS00636">
    <property type="entry name" value="DNAJ_1"/>
    <property type="match status" value="1"/>
</dbReference>
<comment type="caution">
    <text evidence="4">The sequence shown here is derived from an EMBL/GenBank/DDBJ whole genome shotgun (WGS) entry which is preliminary data.</text>
</comment>
<evidence type="ECO:0000313" key="4">
    <source>
        <dbReference type="EMBL" id="KAK5077620.1"/>
    </source>
</evidence>
<reference evidence="4 5" key="1">
    <citation type="submission" date="2023-08" db="EMBL/GenBank/DDBJ databases">
        <title>Black Yeasts Isolated from many extreme environments.</title>
        <authorList>
            <person name="Coleine C."/>
            <person name="Stajich J.E."/>
            <person name="Selbmann L."/>
        </authorList>
    </citation>
    <scope>NUCLEOTIDE SEQUENCE [LARGE SCALE GENOMIC DNA]</scope>
    <source>
        <strain evidence="4 5">CCFEE 5885</strain>
    </source>
</reference>